<keyword evidence="2" id="KW-1133">Transmembrane helix</keyword>
<keyword evidence="2" id="KW-0812">Transmembrane</keyword>
<proteinExistence type="inferred from homology"/>
<feature type="transmembrane region" description="Helical" evidence="2">
    <location>
        <begin position="44"/>
        <end position="63"/>
    </location>
</feature>
<evidence type="ECO:0000256" key="2">
    <source>
        <dbReference type="SAM" id="Phobius"/>
    </source>
</evidence>
<evidence type="ECO:0000313" key="3">
    <source>
        <dbReference type="EMBL" id="PIA92549.1"/>
    </source>
</evidence>
<dbReference type="PANTHER" id="PTHR33365">
    <property type="entry name" value="YALI0B05434P"/>
    <property type="match status" value="1"/>
</dbReference>
<evidence type="ECO:0000313" key="6">
    <source>
        <dbReference type="Proteomes" id="UP001302367"/>
    </source>
</evidence>
<evidence type="ECO:0008006" key="7">
    <source>
        <dbReference type="Google" id="ProtNLM"/>
    </source>
</evidence>
<evidence type="ECO:0000256" key="1">
    <source>
        <dbReference type="ARBA" id="ARBA00035112"/>
    </source>
</evidence>
<dbReference type="Pfam" id="PF11807">
    <property type="entry name" value="UstYa"/>
    <property type="match status" value="1"/>
</dbReference>
<reference evidence="4 6" key="2">
    <citation type="submission" date="2023-09" db="EMBL/GenBank/DDBJ databases">
        <title>Complete-Gapless Cercospora beticola genome.</title>
        <authorList>
            <person name="Wyatt N.A."/>
            <person name="Spanner R.E."/>
            <person name="Bolton M.D."/>
        </authorList>
    </citation>
    <scope>NUCLEOTIDE SEQUENCE [LARGE SCALE GENOMIC DNA]</scope>
    <source>
        <strain evidence="4">Cb09-40</strain>
    </source>
</reference>
<dbReference type="Proteomes" id="UP001302367">
    <property type="component" value="Chromosome 4"/>
</dbReference>
<reference evidence="3 5" key="1">
    <citation type="submission" date="2015-10" db="EMBL/GenBank/DDBJ databases">
        <title>The cercosporin biosynthetic gene cluster was horizontally transferred to several fungal lineages and shown to be expanded in Cercospora beticola based on microsynteny with recipient genomes.</title>
        <authorList>
            <person name="De Jonge R."/>
            <person name="Ebert M.K."/>
            <person name="Suttle J.C."/>
            <person name="Jurick Ii W.M."/>
            <person name="Secor G.A."/>
            <person name="Thomma B.P."/>
            <person name="Van De Peer Y."/>
            <person name="Bolton M.D."/>
        </authorList>
    </citation>
    <scope>NUCLEOTIDE SEQUENCE [LARGE SCALE GENOMIC DNA]</scope>
    <source>
        <strain evidence="3 5">09-40</strain>
    </source>
</reference>
<evidence type="ECO:0000313" key="5">
    <source>
        <dbReference type="Proteomes" id="UP000230605"/>
    </source>
</evidence>
<dbReference type="Proteomes" id="UP000230605">
    <property type="component" value="Chromosome 4"/>
</dbReference>
<accession>A0A2G5HJ37</accession>
<protein>
    <recommendedName>
        <fullName evidence="7">Oxidase ustYa</fullName>
    </recommendedName>
</protein>
<gene>
    <name evidence="3" type="ORF">CB0940_04091</name>
    <name evidence="4" type="ORF">RHO25_005926</name>
</gene>
<evidence type="ECO:0000313" key="4">
    <source>
        <dbReference type="EMBL" id="WPB01302.1"/>
    </source>
</evidence>
<dbReference type="OrthoDB" id="3687641at2759"/>
<name>A0A2G5HJ37_CERBT</name>
<dbReference type="EMBL" id="CP134187">
    <property type="protein sequence ID" value="WPB01302.1"/>
    <property type="molecule type" value="Genomic_DNA"/>
</dbReference>
<sequence>MEAKSKGRAFERGFPEAEKLLAEDQWASSQHYTPSQKSQAHGRMFYVSFSLLNITLGLVLGYFCVRYSRLSVTSWGVNPNTPVPQDIFTMRKNVAFSPDRRYMGPGAEVNSHWNTLTASSDSVYISDPERYGLHDAGIRAPMFIFDEPPASAASLDNVKNFYVLNTLHQLHCTNVIRRRYNMLVYDPDVSPLAKNPEDEDWIEHVEHCIEYLRYSITCADYMVLESDSPPGSPPEFYEGGLAWGVVHSCINWERLMQWQRQQLEAYNRTWNTTA</sequence>
<keyword evidence="6" id="KW-1185">Reference proteome</keyword>
<keyword evidence="2" id="KW-0472">Membrane</keyword>
<dbReference type="GO" id="GO:0043386">
    <property type="term" value="P:mycotoxin biosynthetic process"/>
    <property type="evidence" value="ECO:0007669"/>
    <property type="project" value="InterPro"/>
</dbReference>
<dbReference type="PANTHER" id="PTHR33365:SF13">
    <property type="entry name" value="TAT PATHWAY SIGNAL SEQUENCE"/>
    <property type="match status" value="1"/>
</dbReference>
<dbReference type="EMBL" id="LKMD01000105">
    <property type="protein sequence ID" value="PIA92549.1"/>
    <property type="molecule type" value="Genomic_DNA"/>
</dbReference>
<comment type="similarity">
    <text evidence="1">Belongs to the ustYa family.</text>
</comment>
<dbReference type="AlphaFoldDB" id="A0A2G5HJ37"/>
<organism evidence="3 5">
    <name type="scientific">Cercospora beticola</name>
    <name type="common">Sugarbeet leaf spot fungus</name>
    <dbReference type="NCBI Taxonomy" id="122368"/>
    <lineage>
        <taxon>Eukaryota</taxon>
        <taxon>Fungi</taxon>
        <taxon>Dikarya</taxon>
        <taxon>Ascomycota</taxon>
        <taxon>Pezizomycotina</taxon>
        <taxon>Dothideomycetes</taxon>
        <taxon>Dothideomycetidae</taxon>
        <taxon>Mycosphaerellales</taxon>
        <taxon>Mycosphaerellaceae</taxon>
        <taxon>Cercospora</taxon>
    </lineage>
</organism>
<dbReference type="InterPro" id="IPR021765">
    <property type="entry name" value="UstYa-like"/>
</dbReference>